<dbReference type="EMBL" id="CP114029">
    <property type="protein sequence ID" value="WAP70006.1"/>
    <property type="molecule type" value="Genomic_DNA"/>
</dbReference>
<evidence type="ECO:0000256" key="1">
    <source>
        <dbReference type="SAM" id="Phobius"/>
    </source>
</evidence>
<sequence length="224" mass="24752">MLVTGLCVDASGQTDPAANPPVASGPSEAGKAYLESVKGLRLQTEIRYLSPDEGLDDAEKTPDVDGLARSEAYEWGGTTVLVLCVILLAFLLWLARGQLADLKGHRNRRFSSGPDTAPAGMEMAELDRDLIGRLRRESDPRSGLRQVLDRFLKLAAEDNAIVLKRSLTTRELMQRLPGNWAHRGELEVLAENTELVLFGGRDIGIAEYQRCLDLAEPFLRKIRR</sequence>
<keyword evidence="1" id="KW-0472">Membrane</keyword>
<dbReference type="Proteomes" id="UP001164020">
    <property type="component" value="Chromosome"/>
</dbReference>
<accession>A0ABY7C1Q4</accession>
<evidence type="ECO:0000313" key="2">
    <source>
        <dbReference type="EMBL" id="WAP70006.1"/>
    </source>
</evidence>
<name>A0ABY7C1Q4_9HYPH</name>
<evidence type="ECO:0008006" key="4">
    <source>
        <dbReference type="Google" id="ProtNLM"/>
    </source>
</evidence>
<evidence type="ECO:0000313" key="3">
    <source>
        <dbReference type="Proteomes" id="UP001164020"/>
    </source>
</evidence>
<gene>
    <name evidence="2" type="ORF">OH818_07545</name>
</gene>
<keyword evidence="3" id="KW-1185">Reference proteome</keyword>
<proteinExistence type="predicted"/>
<feature type="transmembrane region" description="Helical" evidence="1">
    <location>
        <begin position="75"/>
        <end position="95"/>
    </location>
</feature>
<keyword evidence="1" id="KW-0812">Transmembrane</keyword>
<organism evidence="2 3">
    <name type="scientific">Jiella pelagia</name>
    <dbReference type="NCBI Taxonomy" id="2986949"/>
    <lineage>
        <taxon>Bacteria</taxon>
        <taxon>Pseudomonadati</taxon>
        <taxon>Pseudomonadota</taxon>
        <taxon>Alphaproteobacteria</taxon>
        <taxon>Hyphomicrobiales</taxon>
        <taxon>Aurantimonadaceae</taxon>
        <taxon>Jiella</taxon>
    </lineage>
</organism>
<reference evidence="2" key="1">
    <citation type="submission" date="2022-12" db="EMBL/GenBank/DDBJ databases">
        <title>Jiella pelagia sp. nov., isolated from phosphonate enriched culture of Northwest Pacific surface seawater.</title>
        <authorList>
            <person name="Shin D.Y."/>
            <person name="Hwang C.Y."/>
        </authorList>
    </citation>
    <scope>NUCLEOTIDE SEQUENCE</scope>
    <source>
        <strain evidence="2">HL-NP1</strain>
    </source>
</reference>
<protein>
    <recommendedName>
        <fullName evidence="4">DUF4129 domain-containing protein</fullName>
    </recommendedName>
</protein>
<dbReference type="RefSeq" id="WP_268882431.1">
    <property type="nucleotide sequence ID" value="NZ_CP114029.1"/>
</dbReference>
<keyword evidence="1" id="KW-1133">Transmembrane helix</keyword>